<name>A0A4R8LMJ8_9BACL</name>
<dbReference type="EMBL" id="SORF01000009">
    <property type="protein sequence ID" value="TDY44607.1"/>
    <property type="molecule type" value="Genomic_DNA"/>
</dbReference>
<dbReference type="AlphaFoldDB" id="A0A4R8LMJ8"/>
<dbReference type="SUPFAM" id="SSF46458">
    <property type="entry name" value="Globin-like"/>
    <property type="match status" value="1"/>
</dbReference>
<evidence type="ECO:0000313" key="2">
    <source>
        <dbReference type="Proteomes" id="UP000294581"/>
    </source>
</evidence>
<dbReference type="Proteomes" id="UP000294581">
    <property type="component" value="Unassembled WGS sequence"/>
</dbReference>
<dbReference type="InterPro" id="IPR009050">
    <property type="entry name" value="Globin-like_sf"/>
</dbReference>
<accession>A0A4R8LMJ8</accession>
<evidence type="ECO:0000313" key="1">
    <source>
        <dbReference type="EMBL" id="TDY44607.1"/>
    </source>
</evidence>
<dbReference type="OrthoDB" id="2376384at2"/>
<gene>
    <name evidence="1" type="ORF">C7445_109105</name>
</gene>
<sequence length="118" mass="13840">MIEQICAKWVDDVVAELYREHPEWYEQYGEVGREKCREDNIHHVRHLETAFQLGNISIFTDYAVWLNRILVAHGMTVQHLLDNLCRMAKTVEKRTELTPERRVFFAAALAAALDRLQS</sequence>
<comment type="caution">
    <text evidence="1">The sequence shown here is derived from an EMBL/GenBank/DDBJ whole genome shotgun (WGS) entry which is preliminary data.</text>
</comment>
<reference evidence="1 2" key="1">
    <citation type="submission" date="2019-03" db="EMBL/GenBank/DDBJ databases">
        <title>Genomic Encyclopedia of Type Strains, Phase IV (KMG-IV): sequencing the most valuable type-strain genomes for metagenomic binning, comparative biology and taxonomic classification.</title>
        <authorList>
            <person name="Goeker M."/>
        </authorList>
    </citation>
    <scope>NUCLEOTIDE SEQUENCE [LARGE SCALE GENOMIC DNA]</scope>
    <source>
        <strain evidence="1 2">DSM 17974</strain>
    </source>
</reference>
<organism evidence="1 2">
    <name type="scientific">Alicyclobacillus sacchari</name>
    <dbReference type="NCBI Taxonomy" id="392010"/>
    <lineage>
        <taxon>Bacteria</taxon>
        <taxon>Bacillati</taxon>
        <taxon>Bacillota</taxon>
        <taxon>Bacilli</taxon>
        <taxon>Bacillales</taxon>
        <taxon>Alicyclobacillaceae</taxon>
        <taxon>Alicyclobacillus</taxon>
    </lineage>
</organism>
<protein>
    <submittedName>
        <fullName evidence="1">Uncharacterized protein</fullName>
    </submittedName>
</protein>
<dbReference type="RefSeq" id="WP_134160023.1">
    <property type="nucleotide sequence ID" value="NZ_BSUS01000001.1"/>
</dbReference>
<proteinExistence type="predicted"/>
<keyword evidence="2" id="KW-1185">Reference proteome</keyword>